<dbReference type="EMBL" id="AP024749">
    <property type="protein sequence ID" value="BCY28877.1"/>
    <property type="molecule type" value="Genomic_DNA"/>
</dbReference>
<keyword evidence="2" id="KW-1185">Reference proteome</keyword>
<evidence type="ECO:0000313" key="2">
    <source>
        <dbReference type="Proteomes" id="UP000825258"/>
    </source>
</evidence>
<reference evidence="1 2" key="1">
    <citation type="submission" date="2021-06" db="EMBL/GenBank/DDBJ databases">
        <title>Whole genome sequences of Flavobacterium sp. KK2020170 and assembly.</title>
        <authorList>
            <person name="Kitahara K."/>
            <person name="Miyoshi S."/>
            <person name="Uesaka K."/>
        </authorList>
    </citation>
    <scope>NUCLEOTIDE SEQUENCE [LARGE SCALE GENOMIC DNA]</scope>
    <source>
        <strain evidence="1 2">KK2020170</strain>
    </source>
</reference>
<dbReference type="InterPro" id="IPR049804">
    <property type="entry name" value="Choice_anch_L"/>
</dbReference>
<name>A0ABM7S829_9FLAO</name>
<proteinExistence type="predicted"/>
<evidence type="ECO:0000313" key="1">
    <source>
        <dbReference type="EMBL" id="BCY28877.1"/>
    </source>
</evidence>
<accession>A0ABM7S829</accession>
<protein>
    <submittedName>
        <fullName evidence="1">Uncharacterized protein</fullName>
    </submittedName>
</protein>
<dbReference type="NCBIfam" id="NF038133">
    <property type="entry name" value="choice_anch_L"/>
    <property type="match status" value="1"/>
</dbReference>
<organism evidence="1 2">
    <name type="scientific">Flavobacterium okayamense</name>
    <dbReference type="NCBI Taxonomy" id="2830782"/>
    <lineage>
        <taxon>Bacteria</taxon>
        <taxon>Pseudomonadati</taxon>
        <taxon>Bacteroidota</taxon>
        <taxon>Flavobacteriia</taxon>
        <taxon>Flavobacteriales</taxon>
        <taxon>Flavobacteriaceae</taxon>
        <taxon>Flavobacterium</taxon>
    </lineage>
</organism>
<gene>
    <name evidence="1" type="ORF">KK2020170_17450</name>
</gene>
<dbReference type="Proteomes" id="UP000825258">
    <property type="component" value="Chromosome"/>
</dbReference>
<sequence>MLLNVKFSPMKQIYFILVLLVCQNLQSQITINNTAYTPTQLVDGILVPTGSGVTVSNVTFSGVRGVSSRYQVGYFSTATTTLTQMGFSDGVVLSTGNTSEIPLSLGTNPGSVGQMSRNYVSCTTGEVRKGGTCGVSINDLNILSGGFNYYNTAILEFDFIPDNSEVSFRYIFGSEEYSDDGGWINYQCSSYNDKFGFLISGPGISGGAGYTNDARNIARLDNGSEVSINSVNSGVVGSNGGSPNASRCSSVNPDWVQNTPSPEFLGTIDGTQLNGNTTILTARQGGLTPGVTYHIKLIVMDVSDGAYDSVVYLEASSFKSDCSKSPNTSGTPNESKVGIGSFQTMQNNWLENVNNGALVLDSQNKGLVVTRLTTTERDSLNAVEGMLIYNTTVNCFQLYNGTIWNCIQETCAND</sequence>